<keyword evidence="2" id="KW-0614">Plasmid</keyword>
<dbReference type="Gene3D" id="3.30.420.10">
    <property type="entry name" value="Ribonuclease H-like superfamily/Ribonuclease H"/>
    <property type="match status" value="1"/>
</dbReference>
<dbReference type="KEGG" id="nfl:COO91_10004"/>
<accession>A0A2K8T810</accession>
<dbReference type="InterPro" id="IPR038717">
    <property type="entry name" value="Tc1-like_DDE_dom"/>
</dbReference>
<name>A0A2K8T810_9NOSO</name>
<reference evidence="2 3" key="1">
    <citation type="submission" date="2017-11" db="EMBL/GenBank/DDBJ databases">
        <title>Complete genome of a free-living desiccation-tolerant cyanobacterium and its photosynthetic adaptation to extreme terrestrial habitat.</title>
        <authorList>
            <person name="Shang J."/>
        </authorList>
    </citation>
    <scope>NUCLEOTIDE SEQUENCE [LARGE SCALE GENOMIC DNA]</scope>
    <source>
        <strain evidence="2 3">CCNUN1</strain>
        <plasmid evidence="3">pnfsy07</plasmid>
    </source>
</reference>
<evidence type="ECO:0000313" key="3">
    <source>
        <dbReference type="Proteomes" id="UP000232003"/>
    </source>
</evidence>
<evidence type="ECO:0000259" key="1">
    <source>
        <dbReference type="Pfam" id="PF13358"/>
    </source>
</evidence>
<dbReference type="AlphaFoldDB" id="A0A2K8T810"/>
<evidence type="ECO:0000313" key="2">
    <source>
        <dbReference type="EMBL" id="AUB43812.1"/>
    </source>
</evidence>
<dbReference type="Pfam" id="PF13358">
    <property type="entry name" value="DDE_3"/>
    <property type="match status" value="1"/>
</dbReference>
<geneLocation type="plasmid" evidence="3">
    <name>pnfsy07</name>
</geneLocation>
<dbReference type="Proteomes" id="UP000232003">
    <property type="component" value="Plasmid pNFSY07"/>
</dbReference>
<dbReference type="OrthoDB" id="467852at2"/>
<dbReference type="GO" id="GO:0003676">
    <property type="term" value="F:nucleic acid binding"/>
    <property type="evidence" value="ECO:0007669"/>
    <property type="project" value="InterPro"/>
</dbReference>
<proteinExistence type="predicted"/>
<gene>
    <name evidence="2" type="ORF">COO91_10004</name>
</gene>
<keyword evidence="3" id="KW-1185">Reference proteome</keyword>
<dbReference type="EMBL" id="CP024792">
    <property type="protein sequence ID" value="AUB43812.1"/>
    <property type="molecule type" value="Genomic_DNA"/>
</dbReference>
<sequence length="106" mass="12183">MLSDISQQFTDSVLIIQLDNGAFHKAKRLQLADNIILLFQPAHSPELNPIEQVWQYIKRRLRWLLPKNLDDLRAALYLEIGKLTKPIIASIAQRQYIMVALSIAGF</sequence>
<protein>
    <submittedName>
        <fullName evidence="2">Transposase</fullName>
    </submittedName>
</protein>
<feature type="domain" description="Tc1-like transposase DDE" evidence="1">
    <location>
        <begin position="2"/>
        <end position="72"/>
    </location>
</feature>
<dbReference type="RefSeq" id="WP_100903800.1">
    <property type="nucleotide sequence ID" value="NZ_CAWNNC010000008.1"/>
</dbReference>
<organism evidence="2 3">
    <name type="scientific">Nostoc flagelliforme CCNUN1</name>
    <dbReference type="NCBI Taxonomy" id="2038116"/>
    <lineage>
        <taxon>Bacteria</taxon>
        <taxon>Bacillati</taxon>
        <taxon>Cyanobacteriota</taxon>
        <taxon>Cyanophyceae</taxon>
        <taxon>Nostocales</taxon>
        <taxon>Nostocaceae</taxon>
        <taxon>Nostoc</taxon>
    </lineage>
</organism>
<dbReference type="InterPro" id="IPR036397">
    <property type="entry name" value="RNaseH_sf"/>
</dbReference>